<accession>A0AAV7PS21</accession>
<evidence type="ECO:0000313" key="1">
    <source>
        <dbReference type="EMBL" id="KAJ1128330.1"/>
    </source>
</evidence>
<proteinExistence type="predicted"/>
<gene>
    <name evidence="1" type="ORF">NDU88_006709</name>
</gene>
<name>A0AAV7PS21_PLEWA</name>
<dbReference type="EMBL" id="JANPWB010000011">
    <property type="protein sequence ID" value="KAJ1128330.1"/>
    <property type="molecule type" value="Genomic_DNA"/>
</dbReference>
<keyword evidence="2" id="KW-1185">Reference proteome</keyword>
<dbReference type="AlphaFoldDB" id="A0AAV7PS21"/>
<reference evidence="1" key="1">
    <citation type="journal article" date="2022" name="bioRxiv">
        <title>Sequencing and chromosome-scale assembly of the giantPleurodeles waltlgenome.</title>
        <authorList>
            <person name="Brown T."/>
            <person name="Elewa A."/>
            <person name="Iarovenko S."/>
            <person name="Subramanian E."/>
            <person name="Araus A.J."/>
            <person name="Petzold A."/>
            <person name="Susuki M."/>
            <person name="Suzuki K.-i.T."/>
            <person name="Hayashi T."/>
            <person name="Toyoda A."/>
            <person name="Oliveira C."/>
            <person name="Osipova E."/>
            <person name="Leigh N.D."/>
            <person name="Simon A."/>
            <person name="Yun M.H."/>
        </authorList>
    </citation>
    <scope>NUCLEOTIDE SEQUENCE</scope>
    <source>
        <strain evidence="1">20211129_DDA</strain>
        <tissue evidence="1">Liver</tissue>
    </source>
</reference>
<protein>
    <submittedName>
        <fullName evidence="1">Uncharacterized protein</fullName>
    </submittedName>
</protein>
<organism evidence="1 2">
    <name type="scientific">Pleurodeles waltl</name>
    <name type="common">Iberian ribbed newt</name>
    <dbReference type="NCBI Taxonomy" id="8319"/>
    <lineage>
        <taxon>Eukaryota</taxon>
        <taxon>Metazoa</taxon>
        <taxon>Chordata</taxon>
        <taxon>Craniata</taxon>
        <taxon>Vertebrata</taxon>
        <taxon>Euteleostomi</taxon>
        <taxon>Amphibia</taxon>
        <taxon>Batrachia</taxon>
        <taxon>Caudata</taxon>
        <taxon>Salamandroidea</taxon>
        <taxon>Salamandridae</taxon>
        <taxon>Pleurodelinae</taxon>
        <taxon>Pleurodeles</taxon>
    </lineage>
</organism>
<comment type="caution">
    <text evidence="1">The sequence shown here is derived from an EMBL/GenBank/DDBJ whole genome shotgun (WGS) entry which is preliminary data.</text>
</comment>
<dbReference type="Proteomes" id="UP001066276">
    <property type="component" value="Chromosome 7"/>
</dbReference>
<sequence length="121" mass="12998">MLRIGAEMGERDGLLRRMLSLKIRCLRKTSRPRVTKHLSTALLPCGGAHATDRQVHTALNRPLCCASAGVSEIALFEFDNTYIVLGRVYSISSLGALTLLALLPAASGQLLLPPLATTSLD</sequence>
<evidence type="ECO:0000313" key="2">
    <source>
        <dbReference type="Proteomes" id="UP001066276"/>
    </source>
</evidence>